<gene>
    <name evidence="9" type="ORF">CPZ25_003020</name>
</gene>
<evidence type="ECO:0000259" key="7">
    <source>
        <dbReference type="Pfam" id="PF12051"/>
    </source>
</evidence>
<dbReference type="GO" id="GO:0140359">
    <property type="term" value="F:ABC-type transporter activity"/>
    <property type="evidence" value="ECO:0007669"/>
    <property type="project" value="InterPro"/>
</dbReference>
<dbReference type="InterPro" id="IPR051328">
    <property type="entry name" value="T7SS_ABC-Transporter"/>
</dbReference>
<reference evidence="9 10" key="1">
    <citation type="submission" date="2018-05" db="EMBL/GenBank/DDBJ databases">
        <title>Genome comparison of Eubacterium sp.</title>
        <authorList>
            <person name="Feng Y."/>
            <person name="Sanchez-Andrea I."/>
            <person name="Stams A.J.M."/>
            <person name="De Vos W.M."/>
        </authorList>
    </citation>
    <scope>NUCLEOTIDE SEQUENCE [LARGE SCALE GENOMIC DNA]</scope>
    <source>
        <strain evidence="9 10">YI</strain>
    </source>
</reference>
<keyword evidence="4 6" id="KW-0472">Membrane</keyword>
<feature type="transmembrane region" description="Helical" evidence="6">
    <location>
        <begin position="769"/>
        <end position="786"/>
    </location>
</feature>
<accession>A0A4P9C4I7</accession>
<comment type="subcellular location">
    <subcellularLocation>
        <location evidence="1">Membrane</location>
        <topology evidence="1">Multi-pass membrane protein</topology>
    </subcellularLocation>
</comment>
<organism evidence="9 10">
    <name type="scientific">Eubacterium maltosivorans</name>
    <dbReference type="NCBI Taxonomy" id="2041044"/>
    <lineage>
        <taxon>Bacteria</taxon>
        <taxon>Bacillati</taxon>
        <taxon>Bacillota</taxon>
        <taxon>Clostridia</taxon>
        <taxon>Eubacteriales</taxon>
        <taxon>Eubacteriaceae</taxon>
        <taxon>Eubacterium</taxon>
    </lineage>
</organism>
<keyword evidence="5" id="KW-0175">Coiled coil</keyword>
<sequence>MKQIWNIFKRDVRRLCKNRFALIVTIGIIVIPSLYAWFNIGANYDPYSNTKGIKVAVANEDTGTKNTVAGDLNAGDEIIANLKENDQLGWTFVDTEKAVEGVKSGKYYAAIIIPEDFSSRLTEFLNGRIEKSEIIYYVNEKKNAIAPKITDTGAQTLEEEIKSAFSSVASESVSKVMTASAVGISGKLNQASADITSAIDTTRSDLDTYRVLLENFRGTVSEGQGAVDGGRTTLDSLKDAAASGQQGLESAQARLSQSRESVGKFSGSLSNILSQGQGVLGQINGTAASQLGNLEAQALKINAGFESSITSAEQMLSVNQEIVDALKKLNEERPSPELARLIQSLESEIERQQKILGRLETGNASVKTMITQTSETRKNLNQIATDGGESLKGVNTQFQQSLLPQVNQTLDSFAALSGKTAGILNGVTPAANQLQGILDDLGTALTEAQNALDSTQGVLVDLTGQLSRVSTDLSAIKNSRLYQNFLSTTGIQPEQVAEFMESPVEVETQKIYPVANYGSALAPFYSNLAIWVGGIVLIAIFKLEVDEDESIKNLTPTRAYFGRWLLYITVGLLQGFVVCLGDLLLMKIQCESPAAFILAGLLASFVYVNLIYALSVTFKHIGKAICVILVILQIPGSAGTYPIEMTPGFFQAVHPLLPFTYGINAMREAVAGVYAAHYVSDLLHLLIFIPVAFVIGLGLRPLLLNLNHFFDRRLSETGMMVSETEGGIRQKKDPISIIARALAVEGRTAEEREARQAAFEESYRKKIKAGFLLMFILPLVFMVLMFSLDSKIVYLVLWIISLIGISVYLICLEYFRDKMRKQFEMEQQLSDMTDEEIRAMFKDGWKGTEK</sequence>
<dbReference type="RefSeq" id="WP_096919917.1">
    <property type="nucleotide sequence ID" value="NZ_CP029487.1"/>
</dbReference>
<feature type="transmembrane region" description="Helical" evidence="6">
    <location>
        <begin position="20"/>
        <end position="38"/>
    </location>
</feature>
<evidence type="ECO:0000256" key="6">
    <source>
        <dbReference type="SAM" id="Phobius"/>
    </source>
</evidence>
<dbReference type="InterPro" id="IPR017501">
    <property type="entry name" value="Phage_infect_YhgE_C"/>
</dbReference>
<dbReference type="PANTHER" id="PTHR43077">
    <property type="entry name" value="TRANSPORT PERMEASE YVFS-RELATED"/>
    <property type="match status" value="1"/>
</dbReference>
<feature type="domain" description="DUF3533" evidence="7">
    <location>
        <begin position="22"/>
        <end position="181"/>
    </location>
</feature>
<evidence type="ECO:0000256" key="5">
    <source>
        <dbReference type="SAM" id="Coils"/>
    </source>
</evidence>
<evidence type="ECO:0000256" key="1">
    <source>
        <dbReference type="ARBA" id="ARBA00004141"/>
    </source>
</evidence>
<proteinExistence type="predicted"/>
<feature type="transmembrane region" description="Helical" evidence="6">
    <location>
        <begin position="792"/>
        <end position="815"/>
    </location>
</feature>
<dbReference type="AlphaFoldDB" id="A0A4P9C4I7"/>
<evidence type="ECO:0000313" key="9">
    <source>
        <dbReference type="EMBL" id="QCT70328.1"/>
    </source>
</evidence>
<evidence type="ECO:0000256" key="3">
    <source>
        <dbReference type="ARBA" id="ARBA00022989"/>
    </source>
</evidence>
<feature type="domain" description="ABC-2 type transporter transmembrane" evidence="8">
    <location>
        <begin position="474"/>
        <end position="697"/>
    </location>
</feature>
<feature type="transmembrane region" description="Helical" evidence="6">
    <location>
        <begin position="682"/>
        <end position="703"/>
    </location>
</feature>
<dbReference type="Gene3D" id="3.40.1710.10">
    <property type="entry name" value="abc type-2 transporter like domain"/>
    <property type="match status" value="1"/>
</dbReference>
<dbReference type="NCBIfam" id="TIGR03061">
    <property type="entry name" value="pip_yhgE_Nterm"/>
    <property type="match status" value="1"/>
</dbReference>
<keyword evidence="10" id="KW-1185">Reference proteome</keyword>
<dbReference type="GO" id="GO:0016020">
    <property type="term" value="C:membrane"/>
    <property type="evidence" value="ECO:0007669"/>
    <property type="project" value="UniProtKB-SubCell"/>
</dbReference>
<name>A0A4P9C4I7_EUBML</name>
<dbReference type="InterPro" id="IPR013525">
    <property type="entry name" value="ABC2_TM"/>
</dbReference>
<dbReference type="EMBL" id="CP029487">
    <property type="protein sequence ID" value="QCT70328.1"/>
    <property type="molecule type" value="Genomic_DNA"/>
</dbReference>
<dbReference type="Pfam" id="PF12698">
    <property type="entry name" value="ABC2_membrane_3"/>
    <property type="match status" value="1"/>
</dbReference>
<evidence type="ECO:0000313" key="10">
    <source>
        <dbReference type="Proteomes" id="UP000218387"/>
    </source>
</evidence>
<evidence type="ECO:0000256" key="2">
    <source>
        <dbReference type="ARBA" id="ARBA00022692"/>
    </source>
</evidence>
<feature type="transmembrane region" description="Helical" evidence="6">
    <location>
        <begin position="624"/>
        <end position="643"/>
    </location>
</feature>
<feature type="transmembrane region" description="Helical" evidence="6">
    <location>
        <begin position="524"/>
        <end position="543"/>
    </location>
</feature>
<keyword evidence="3 6" id="KW-1133">Transmembrane helix</keyword>
<dbReference type="KEGG" id="emt:CPZ25_003020"/>
<dbReference type="InterPro" id="IPR022703">
    <property type="entry name" value="DUF3533"/>
</dbReference>
<protein>
    <submittedName>
        <fullName evidence="9">YhgE/Pip domain-containing protein</fullName>
    </submittedName>
</protein>
<dbReference type="InterPro" id="IPR017500">
    <property type="entry name" value="Phage_infect_YhgE_N"/>
</dbReference>
<evidence type="ECO:0000256" key="4">
    <source>
        <dbReference type="ARBA" id="ARBA00023136"/>
    </source>
</evidence>
<feature type="transmembrane region" description="Helical" evidence="6">
    <location>
        <begin position="592"/>
        <end position="612"/>
    </location>
</feature>
<dbReference type="Proteomes" id="UP000218387">
    <property type="component" value="Chromosome"/>
</dbReference>
<dbReference type="PANTHER" id="PTHR43077:SF10">
    <property type="entry name" value="TRANSPORT PERMEASE PROTEIN"/>
    <property type="match status" value="1"/>
</dbReference>
<dbReference type="NCBIfam" id="TIGR03062">
    <property type="entry name" value="pip_yhgE_Cterm"/>
    <property type="match status" value="1"/>
</dbReference>
<keyword evidence="2 6" id="KW-0812">Transmembrane</keyword>
<evidence type="ECO:0000259" key="8">
    <source>
        <dbReference type="Pfam" id="PF12698"/>
    </source>
</evidence>
<feature type="coiled-coil region" evidence="5">
    <location>
        <begin position="312"/>
        <end position="362"/>
    </location>
</feature>
<feature type="transmembrane region" description="Helical" evidence="6">
    <location>
        <begin position="564"/>
        <end position="586"/>
    </location>
</feature>
<dbReference type="Pfam" id="PF12051">
    <property type="entry name" value="DUF3533"/>
    <property type="match status" value="1"/>
</dbReference>